<keyword evidence="1" id="KW-0147">Chitin-binding</keyword>
<dbReference type="PANTHER" id="PTHR23301">
    <property type="entry name" value="CHITIN BINDING PERITROPHIN-A"/>
    <property type="match status" value="1"/>
</dbReference>
<protein>
    <submittedName>
        <fullName evidence="9">Aggregate spider glue 1</fullName>
    </submittedName>
</protein>
<evidence type="ECO:0000256" key="3">
    <source>
        <dbReference type="ARBA" id="ARBA00022737"/>
    </source>
</evidence>
<dbReference type="EMBL" id="EU780014">
    <property type="protein sequence ID" value="ACI41238.1"/>
    <property type="molecule type" value="mRNA"/>
</dbReference>
<evidence type="ECO:0000259" key="8">
    <source>
        <dbReference type="PROSITE" id="PS50940"/>
    </source>
</evidence>
<feature type="domain" description="Chitin-binding type-2" evidence="8">
    <location>
        <begin position="357"/>
        <end position="406"/>
    </location>
</feature>
<proteinExistence type="evidence at transcript level"/>
<dbReference type="InterPro" id="IPR051940">
    <property type="entry name" value="Chitin_bind-dev_reg"/>
</dbReference>
<dbReference type="GO" id="GO:0008061">
    <property type="term" value="F:chitin binding"/>
    <property type="evidence" value="ECO:0007669"/>
    <property type="project" value="UniProtKB-KW"/>
</dbReference>
<feature type="chain" id="PRO_5002863734" evidence="7">
    <location>
        <begin position="23"/>
        <end position="406"/>
    </location>
</feature>
<keyword evidence="5" id="KW-0325">Glycoprotein</keyword>
<feature type="compositionally biased region" description="Acidic residues" evidence="6">
    <location>
        <begin position="205"/>
        <end position="260"/>
    </location>
</feature>
<dbReference type="InterPro" id="IPR036508">
    <property type="entry name" value="Chitin-bd_dom_sf"/>
</dbReference>
<organism evidence="9">
    <name type="scientific">Trichonephila clavipes</name>
    <name type="common">Golden silk orbweaver</name>
    <name type="synonym">Nephila clavipes</name>
    <dbReference type="NCBI Taxonomy" id="2585209"/>
    <lineage>
        <taxon>Eukaryota</taxon>
        <taxon>Metazoa</taxon>
        <taxon>Ecdysozoa</taxon>
        <taxon>Arthropoda</taxon>
        <taxon>Chelicerata</taxon>
        <taxon>Arachnida</taxon>
        <taxon>Araneae</taxon>
        <taxon>Araneomorphae</taxon>
        <taxon>Entelegynae</taxon>
        <taxon>Araneoidea</taxon>
        <taxon>Nephilidae</taxon>
        <taxon>Trichonephila</taxon>
    </lineage>
</organism>
<evidence type="ECO:0000256" key="4">
    <source>
        <dbReference type="ARBA" id="ARBA00023157"/>
    </source>
</evidence>
<feature type="signal peptide" evidence="7">
    <location>
        <begin position="1"/>
        <end position="22"/>
    </location>
</feature>
<dbReference type="PANTHER" id="PTHR23301:SF0">
    <property type="entry name" value="CHITIN-BINDING TYPE-2 DOMAIN-CONTAINING PROTEIN-RELATED"/>
    <property type="match status" value="1"/>
</dbReference>
<dbReference type="AlphaFoldDB" id="B7SVM6"/>
<dbReference type="SUPFAM" id="SSF57625">
    <property type="entry name" value="Invertebrate chitin-binding proteins"/>
    <property type="match status" value="3"/>
</dbReference>
<dbReference type="SMART" id="SM00494">
    <property type="entry name" value="ChtBD2"/>
    <property type="match status" value="3"/>
</dbReference>
<evidence type="ECO:0000256" key="6">
    <source>
        <dbReference type="SAM" id="MobiDB-lite"/>
    </source>
</evidence>
<evidence type="ECO:0000313" key="9">
    <source>
        <dbReference type="EMBL" id="ACI41238.1"/>
    </source>
</evidence>
<feature type="compositionally biased region" description="Acidic residues" evidence="6">
    <location>
        <begin position="270"/>
        <end position="323"/>
    </location>
</feature>
<evidence type="ECO:0000256" key="7">
    <source>
        <dbReference type="SAM" id="SignalP"/>
    </source>
</evidence>
<keyword evidence="4" id="KW-1015">Disulfide bond</keyword>
<dbReference type="GO" id="GO:0005576">
    <property type="term" value="C:extracellular region"/>
    <property type="evidence" value="ECO:0007669"/>
    <property type="project" value="InterPro"/>
</dbReference>
<accession>B7SVM6</accession>
<dbReference type="Pfam" id="PF01607">
    <property type="entry name" value="CBM_14"/>
    <property type="match status" value="3"/>
</dbReference>
<keyword evidence="3" id="KW-0677">Repeat</keyword>
<feature type="domain" description="Chitin-binding type-2" evidence="8">
    <location>
        <begin position="131"/>
        <end position="186"/>
    </location>
</feature>
<keyword evidence="2 7" id="KW-0732">Signal</keyword>
<sequence length="406" mass="45222">MYTHYFSIFIVIFTATLIGVESTGKTDDSSTNEVQNIVIENGSRGWPWDKEKSNFVCPLPFGVFSDVTDCSRFYLCVAGVASRKKCQRAQQFDKYRKKCLPFIIAVCDKGDDGSSSTAPTTTTKKDGDDEKFTCPSLIGLFMHPKDCSKYYSCTLYIPTLKSCPDLQLFDGVKLSCKPAKDVHCGNRKRPDELTTPDETTAEIIPTEEPETPSPETEEPETPSPETEEPETPSPETEEPETPSPETEEPETPSPETEEPETPSPETPSPETEEPETPSPETEEPETPSPETEEPETPSPETEEPETPSPETEEPETPSPETEEPTTTPKPRVTAPETDCDENDVDCIIDDLGITPDWFKCPEDIGSYPHPSSKKLFIFCLNWKPSVKKCGQDLIFSEELMACDRPY</sequence>
<reference evidence="9" key="1">
    <citation type="submission" date="2008-05" db="EMBL/GenBank/DDBJ databases">
        <title>Spider web glue: Two proteins expressed from opposite strands of the same DNA sequence.</title>
        <authorList>
            <person name="Choresh O."/>
            <person name="Lewis R.V."/>
        </authorList>
    </citation>
    <scope>NUCLEOTIDE SEQUENCE</scope>
</reference>
<name>B7SVM6_TRICX</name>
<feature type="compositionally biased region" description="Basic and acidic residues" evidence="6">
    <location>
        <begin position="180"/>
        <end position="192"/>
    </location>
</feature>
<evidence type="ECO:0000256" key="1">
    <source>
        <dbReference type="ARBA" id="ARBA00022669"/>
    </source>
</evidence>
<evidence type="ECO:0000256" key="2">
    <source>
        <dbReference type="ARBA" id="ARBA00022729"/>
    </source>
</evidence>
<dbReference type="InterPro" id="IPR002557">
    <property type="entry name" value="Chitin-bd_dom"/>
</dbReference>
<feature type="domain" description="Chitin-binding type-2" evidence="8">
    <location>
        <begin position="54"/>
        <end position="109"/>
    </location>
</feature>
<evidence type="ECO:0000256" key="5">
    <source>
        <dbReference type="ARBA" id="ARBA00023180"/>
    </source>
</evidence>
<dbReference type="PROSITE" id="PS50940">
    <property type="entry name" value="CHIT_BIND_II"/>
    <property type="match status" value="3"/>
</dbReference>
<dbReference type="Gene3D" id="2.170.140.10">
    <property type="entry name" value="Chitin binding domain"/>
    <property type="match status" value="3"/>
</dbReference>
<feature type="region of interest" description="Disordered" evidence="6">
    <location>
        <begin position="180"/>
        <end position="342"/>
    </location>
</feature>